<accession>A0A9Q0KT89</accession>
<evidence type="ECO:0000313" key="3">
    <source>
        <dbReference type="Proteomes" id="UP001141806"/>
    </source>
</evidence>
<organism evidence="2 3">
    <name type="scientific">Protea cynaroides</name>
    <dbReference type="NCBI Taxonomy" id="273540"/>
    <lineage>
        <taxon>Eukaryota</taxon>
        <taxon>Viridiplantae</taxon>
        <taxon>Streptophyta</taxon>
        <taxon>Embryophyta</taxon>
        <taxon>Tracheophyta</taxon>
        <taxon>Spermatophyta</taxon>
        <taxon>Magnoliopsida</taxon>
        <taxon>Proteales</taxon>
        <taxon>Proteaceae</taxon>
        <taxon>Protea</taxon>
    </lineage>
</organism>
<dbReference type="InterPro" id="IPR052220">
    <property type="entry name" value="METTL25"/>
</dbReference>
<dbReference type="PANTHER" id="PTHR12496">
    <property type="entry name" value="CGI-41 METHYLTRANSFERASE"/>
    <property type="match status" value="1"/>
</dbReference>
<feature type="domain" description="Methyltransferase" evidence="1">
    <location>
        <begin position="123"/>
        <end position="305"/>
    </location>
</feature>
<proteinExistence type="predicted"/>
<dbReference type="OrthoDB" id="10258156at2759"/>
<dbReference type="InterPro" id="IPR029063">
    <property type="entry name" value="SAM-dependent_MTases_sf"/>
</dbReference>
<dbReference type="EMBL" id="JAMYWD010000003">
    <property type="protein sequence ID" value="KAJ4975931.1"/>
    <property type="molecule type" value="Genomic_DNA"/>
</dbReference>
<evidence type="ECO:0000313" key="2">
    <source>
        <dbReference type="EMBL" id="KAJ4975931.1"/>
    </source>
</evidence>
<gene>
    <name evidence="2" type="ORF">NE237_001037</name>
</gene>
<keyword evidence="3" id="KW-1185">Reference proteome</keyword>
<dbReference type="InterPro" id="IPR025714">
    <property type="entry name" value="Methyltranfer_dom"/>
</dbReference>
<name>A0A9Q0KT89_9MAGN</name>
<comment type="caution">
    <text evidence="2">The sequence shown here is derived from an EMBL/GenBank/DDBJ whole genome shotgun (WGS) entry which is preliminary data.</text>
</comment>
<dbReference type="Pfam" id="PF13679">
    <property type="entry name" value="Methyltransf_32"/>
    <property type="match status" value="1"/>
</dbReference>
<dbReference type="SUPFAM" id="SSF53335">
    <property type="entry name" value="S-adenosyl-L-methionine-dependent methyltransferases"/>
    <property type="match status" value="1"/>
</dbReference>
<reference evidence="2" key="1">
    <citation type="journal article" date="2023" name="Plant J.">
        <title>The genome of the king protea, Protea cynaroides.</title>
        <authorList>
            <person name="Chang J."/>
            <person name="Duong T.A."/>
            <person name="Schoeman C."/>
            <person name="Ma X."/>
            <person name="Roodt D."/>
            <person name="Barker N."/>
            <person name="Li Z."/>
            <person name="Van de Peer Y."/>
            <person name="Mizrachi E."/>
        </authorList>
    </citation>
    <scope>NUCLEOTIDE SEQUENCE</scope>
    <source>
        <tissue evidence="2">Young leaves</tissue>
    </source>
</reference>
<dbReference type="PANTHER" id="PTHR12496:SF0">
    <property type="entry name" value="METHYLTRANSFERASE DOMAIN-CONTAINING PROTEIN"/>
    <property type="match status" value="1"/>
</dbReference>
<evidence type="ECO:0000259" key="1">
    <source>
        <dbReference type="Pfam" id="PF13679"/>
    </source>
</evidence>
<sequence length="532" mass="59716">MARHCRYSCETAAQTLEWINAIIDFLRPYRSLCEAHVVNFFKDRLWESVDEQWMECLRREPVENLLGIPSGIIQDYWPPSLKEFIIILRSLVLPQKQAALQMMFPNFHVASLSSVLTQGMNLKKKHEVEILAAIVNSTARNIGAQTVIDVGAGQGYLAQVLSFHYHLSVVAIDASSHHGEVTSARAERIKKHYAAKMHKAQAANGYLSVPQTVTCRVVSSETLKTLSDSLLHKDNDEKSKHIVEGVADVGKEPSLCNNPNNESSLVLAGLHACGDLSVTMLRTFLECKEVKAMVSIGCCYNLLSDKGSENTGAQCGFPVSESARLAGFSFGKNVRDLACQSAERWRNLTKEAGVQNFDLHAFRAAFQMVLCRYYPEVWKRSPSIGRQGKALRRQQQRRILESNLHVEECNQSCSTSCIDSLSPRISSGNNMEDKGSQCHTIDKYSLFEKFCKSGLCRLDLVPSQEIDIFGLWKEAEHFSELVGPYWSLRAALGPLLETLILLDRLLFLQEQHNLVEATVADLVLRFRRQDPI</sequence>
<dbReference type="Gene3D" id="3.40.50.150">
    <property type="entry name" value="Vaccinia Virus protein VP39"/>
    <property type="match status" value="1"/>
</dbReference>
<dbReference type="Proteomes" id="UP001141806">
    <property type="component" value="Unassembled WGS sequence"/>
</dbReference>
<dbReference type="AlphaFoldDB" id="A0A9Q0KT89"/>
<protein>
    <recommendedName>
        <fullName evidence="1">Methyltransferase domain-containing protein</fullName>
    </recommendedName>
</protein>